<dbReference type="GO" id="GO:0046718">
    <property type="term" value="P:symbiont entry into host cell"/>
    <property type="evidence" value="ECO:0007669"/>
    <property type="project" value="InterPro"/>
</dbReference>
<organism evidence="1">
    <name type="scientific">uncultured Caudovirales phage</name>
    <dbReference type="NCBI Taxonomy" id="2100421"/>
    <lineage>
        <taxon>Viruses</taxon>
        <taxon>Duplodnaviria</taxon>
        <taxon>Heunggongvirae</taxon>
        <taxon>Uroviricota</taxon>
        <taxon>Caudoviricetes</taxon>
        <taxon>Peduoviridae</taxon>
        <taxon>Maltschvirus</taxon>
        <taxon>Maltschvirus maltsch</taxon>
    </lineage>
</organism>
<protein>
    <submittedName>
        <fullName evidence="1">Bacteriophage lambda, Stf, side tail fibre-repeat-2</fullName>
    </submittedName>
</protein>
<dbReference type="InterPro" id="IPR005068">
    <property type="entry name" value="Phage_lambda_Stf-r2"/>
</dbReference>
<evidence type="ECO:0000313" key="1">
    <source>
        <dbReference type="EMBL" id="CAB4223086.1"/>
    </source>
</evidence>
<gene>
    <name evidence="1" type="ORF">UFOVP1668_4</name>
</gene>
<dbReference type="Pfam" id="PF03406">
    <property type="entry name" value="Phage_fiber_2"/>
    <property type="match status" value="1"/>
</dbReference>
<dbReference type="EMBL" id="LR797528">
    <property type="protein sequence ID" value="CAB4223086.1"/>
    <property type="molecule type" value="Genomic_DNA"/>
</dbReference>
<dbReference type="GO" id="GO:0019062">
    <property type="term" value="P:virion attachment to host cell"/>
    <property type="evidence" value="ECO:0007669"/>
    <property type="project" value="InterPro"/>
</dbReference>
<reference evidence="1" key="1">
    <citation type="submission" date="2020-05" db="EMBL/GenBank/DDBJ databases">
        <authorList>
            <person name="Chiriac C."/>
            <person name="Salcher M."/>
            <person name="Ghai R."/>
            <person name="Kavagutti S V."/>
        </authorList>
    </citation>
    <scope>NUCLEOTIDE SEQUENCE</scope>
</reference>
<sequence>MSNPTTPFNWQMPTNTDLVTDLPADFEVFGQAVATSMADLLGGTTGQILSKATNTNMDFVWINNDQGDITGITATSPLTGGGTSGAVTVGIQSASTTQSGAVQLENSTSSTSTTTAAVPASVKSAFDLATTANSAAGAAQTTANAAIPKSTVTTSGDVIYATGSSAVTRLGIGSSGQVLTVSGGVPAWAAPAGSGGQTTLASGTLSGTTVLSSISSGYKDLRLILRNVDMTGDCQQRITVNSVTVYRYSGVNSTDNTATAIGATAATFIPLNVLALSGSSTNNSAMINFYDYATSGSGNRMIDAVMDGKNSSSQETVFKSFGVAVTTAAISSITITPSANAYTTGTYELIGIK</sequence>
<proteinExistence type="predicted"/>
<name>A0A6J5T7E4_9CAUD</name>
<accession>A0A6J5T7E4</accession>